<dbReference type="InterPro" id="IPR045863">
    <property type="entry name" value="CorA_TM1_TM2"/>
</dbReference>
<gene>
    <name evidence="7" type="ORF">PENSTE_c001G08372</name>
</gene>
<dbReference type="FunFam" id="1.20.58.340:FF:000027">
    <property type="entry name" value="CorA family metal ion transporter (Eurofung)"/>
    <property type="match status" value="1"/>
</dbReference>
<comment type="subcellular location">
    <subcellularLocation>
        <location evidence="1">Membrane</location>
        <topology evidence="1">Multi-pass membrane protein</topology>
    </subcellularLocation>
</comment>
<dbReference type="InterPro" id="IPR002523">
    <property type="entry name" value="MgTranspt_CorA/ZnTranspt_ZntB"/>
</dbReference>
<evidence type="ECO:0000256" key="4">
    <source>
        <dbReference type="ARBA" id="ARBA00022989"/>
    </source>
</evidence>
<dbReference type="EMBL" id="MLKD01000001">
    <property type="protein sequence ID" value="OQE31827.1"/>
    <property type="molecule type" value="Genomic_DNA"/>
</dbReference>
<feature type="transmembrane region" description="Helical" evidence="6">
    <location>
        <begin position="321"/>
        <end position="343"/>
    </location>
</feature>
<evidence type="ECO:0000256" key="6">
    <source>
        <dbReference type="SAM" id="Phobius"/>
    </source>
</evidence>
<dbReference type="Gene3D" id="1.20.58.340">
    <property type="entry name" value="Magnesium transport protein CorA, transmembrane region"/>
    <property type="match status" value="2"/>
</dbReference>
<dbReference type="GO" id="GO:0005886">
    <property type="term" value="C:plasma membrane"/>
    <property type="evidence" value="ECO:0007669"/>
    <property type="project" value="TreeGrafter"/>
</dbReference>
<dbReference type="InterPro" id="IPR045861">
    <property type="entry name" value="CorA_cytoplasmic_dom"/>
</dbReference>
<comment type="similarity">
    <text evidence="2">Belongs to the CorA metal ion transporter (MIT) (TC 1.A.35) family.</text>
</comment>
<dbReference type="GO" id="GO:0010961">
    <property type="term" value="P:intracellular magnesium ion homeostasis"/>
    <property type="evidence" value="ECO:0007669"/>
    <property type="project" value="TreeGrafter"/>
</dbReference>
<dbReference type="CDD" id="cd12829">
    <property type="entry name" value="Alr1p-like"/>
    <property type="match status" value="1"/>
</dbReference>
<evidence type="ECO:0000313" key="8">
    <source>
        <dbReference type="Proteomes" id="UP000191285"/>
    </source>
</evidence>
<evidence type="ECO:0000256" key="1">
    <source>
        <dbReference type="ARBA" id="ARBA00004141"/>
    </source>
</evidence>
<dbReference type="Pfam" id="PF01544">
    <property type="entry name" value="CorA"/>
    <property type="match status" value="1"/>
</dbReference>
<dbReference type="PANTHER" id="PTHR21535">
    <property type="entry name" value="MAGNESIUM AND COBALT TRANSPORT PROTEIN/MITOCHONDRIAL IMPORT INNER MEMBRANE TRANSLOCASE SUBUNIT TIM8"/>
    <property type="match status" value="1"/>
</dbReference>
<name>A0A1V6TZR1_9EURO</name>
<keyword evidence="3 6" id="KW-0812">Transmembrane</keyword>
<dbReference type="InterPro" id="IPR044089">
    <property type="entry name" value="Alr1-like"/>
</dbReference>
<keyword evidence="8" id="KW-1185">Reference proteome</keyword>
<comment type="caution">
    <text evidence="7">The sequence shown here is derived from an EMBL/GenBank/DDBJ whole genome shotgun (WGS) entry which is preliminary data.</text>
</comment>
<accession>A0A1V6TZR1</accession>
<dbReference type="PANTHER" id="PTHR21535:SF94">
    <property type="entry name" value="CORA FAMILY METAL ION TRANSPORTER (EUROFUNG)"/>
    <property type="match status" value="1"/>
</dbReference>
<dbReference type="SUPFAM" id="SSF143865">
    <property type="entry name" value="CorA soluble domain-like"/>
    <property type="match status" value="1"/>
</dbReference>
<proteinExistence type="inferred from homology"/>
<evidence type="ECO:0000313" key="7">
    <source>
        <dbReference type="EMBL" id="OQE31827.1"/>
    </source>
</evidence>
<evidence type="ECO:0000256" key="3">
    <source>
        <dbReference type="ARBA" id="ARBA00022692"/>
    </source>
</evidence>
<dbReference type="AlphaFoldDB" id="A0A1V6TZR1"/>
<evidence type="ECO:0000256" key="5">
    <source>
        <dbReference type="ARBA" id="ARBA00023136"/>
    </source>
</evidence>
<dbReference type="SUPFAM" id="SSF144083">
    <property type="entry name" value="Magnesium transport protein CorA, transmembrane region"/>
    <property type="match status" value="1"/>
</dbReference>
<sequence>MGLLDELRFRSSILATTSEDIVTNEKSTGDDSAKDARQYSFFSPWLNGVIHADSLPFLQSLCDPFNRLLETGMHSGLWWLHVTSPANEDIEMLSRLLDVHPLTTEDIKMREEREKIELFGPYYFISLRLPREQEASAGDRDSSTNFYGVVFNEGILSFTFHNTPHPAHVWNRIKEHQSHLSLTSDWISYALIDDIVDSFAPLIDRITTSVEVTEDTLSVTQPDDIGLALQNIHKYRKEVTHIRHLLNDKTDVIRCFARHCSNLGAAPSDVASYLSDIQDHVLTMMSHLTNAEQMLSRSQTKFMSRISFDSTRMRNQIADTLSRLTAIGSVVVLMQVTTTSFGMNVQVPGEEVSNLVWWFGILGFEIALAVLLLFILKKARII</sequence>
<reference evidence="8" key="1">
    <citation type="journal article" date="2017" name="Nat. Microbiol.">
        <title>Global analysis of biosynthetic gene clusters reveals vast potential of secondary metabolite production in Penicillium species.</title>
        <authorList>
            <person name="Nielsen J.C."/>
            <person name="Grijseels S."/>
            <person name="Prigent S."/>
            <person name="Ji B."/>
            <person name="Dainat J."/>
            <person name="Nielsen K.F."/>
            <person name="Frisvad J.C."/>
            <person name="Workman M."/>
            <person name="Nielsen J."/>
        </authorList>
    </citation>
    <scope>NUCLEOTIDE SEQUENCE [LARGE SCALE GENOMIC DNA]</scope>
    <source>
        <strain evidence="8">IBT 24891</strain>
    </source>
</reference>
<keyword evidence="4 6" id="KW-1133">Transmembrane helix</keyword>
<dbReference type="Gene3D" id="3.30.460.20">
    <property type="entry name" value="CorA soluble domain-like"/>
    <property type="match status" value="1"/>
</dbReference>
<dbReference type="OrthoDB" id="29879at2759"/>
<feature type="transmembrane region" description="Helical" evidence="6">
    <location>
        <begin position="355"/>
        <end position="376"/>
    </location>
</feature>
<keyword evidence="5 6" id="KW-0472">Membrane</keyword>
<dbReference type="GO" id="GO:0015095">
    <property type="term" value="F:magnesium ion transmembrane transporter activity"/>
    <property type="evidence" value="ECO:0007669"/>
    <property type="project" value="InterPro"/>
</dbReference>
<protein>
    <submittedName>
        <fullName evidence="7">Uncharacterized protein</fullName>
    </submittedName>
</protein>
<dbReference type="Proteomes" id="UP000191285">
    <property type="component" value="Unassembled WGS sequence"/>
</dbReference>
<organism evidence="7 8">
    <name type="scientific">Penicillium steckii</name>
    <dbReference type="NCBI Taxonomy" id="303698"/>
    <lineage>
        <taxon>Eukaryota</taxon>
        <taxon>Fungi</taxon>
        <taxon>Dikarya</taxon>
        <taxon>Ascomycota</taxon>
        <taxon>Pezizomycotina</taxon>
        <taxon>Eurotiomycetes</taxon>
        <taxon>Eurotiomycetidae</taxon>
        <taxon>Eurotiales</taxon>
        <taxon>Aspergillaceae</taxon>
        <taxon>Penicillium</taxon>
    </lineage>
</organism>
<evidence type="ECO:0000256" key="2">
    <source>
        <dbReference type="ARBA" id="ARBA00009765"/>
    </source>
</evidence>